<reference evidence="1 2" key="1">
    <citation type="submission" date="2023-07" db="EMBL/GenBank/DDBJ databases">
        <authorList>
            <person name="Peeters C."/>
        </authorList>
    </citation>
    <scope>NUCLEOTIDE SEQUENCE [LARGE SCALE GENOMIC DNA]</scope>
    <source>
        <strain evidence="1 2">LMG 18101</strain>
    </source>
</reference>
<keyword evidence="2" id="KW-1185">Reference proteome</keyword>
<protein>
    <recommendedName>
        <fullName evidence="3">LysR family transcriptional regulator</fullName>
    </recommendedName>
</protein>
<gene>
    <name evidence="1" type="ORF">LMG18101_00962</name>
</gene>
<name>A0ABM9K299_9RALS</name>
<organism evidence="1 2">
    <name type="scientific">Ralstonia flaminis</name>
    <dbReference type="NCBI Taxonomy" id="3058597"/>
    <lineage>
        <taxon>Bacteria</taxon>
        <taxon>Pseudomonadati</taxon>
        <taxon>Pseudomonadota</taxon>
        <taxon>Betaproteobacteria</taxon>
        <taxon>Burkholderiales</taxon>
        <taxon>Burkholderiaceae</taxon>
        <taxon>Ralstonia</taxon>
    </lineage>
</organism>
<evidence type="ECO:0000313" key="2">
    <source>
        <dbReference type="Proteomes" id="UP001189757"/>
    </source>
</evidence>
<sequence>MPRVAQDSQLFERVQVFVKACGGIGNAAERLGMDRSSLWRFCQSGGRAIERTRSRLTEGLARENNATSPTENATLVSASNLTPEISMEELVRMRAFFQTMVALVDAYTRASPGLPQDQAQQALSVRTN</sequence>
<proteinExistence type="predicted"/>
<dbReference type="EMBL" id="CATZLL010000003">
    <property type="protein sequence ID" value="CAJ0810687.1"/>
    <property type="molecule type" value="Genomic_DNA"/>
</dbReference>
<dbReference type="Proteomes" id="UP001189757">
    <property type="component" value="Unassembled WGS sequence"/>
</dbReference>
<comment type="caution">
    <text evidence="1">The sequence shown here is derived from an EMBL/GenBank/DDBJ whole genome shotgun (WGS) entry which is preliminary data.</text>
</comment>
<evidence type="ECO:0000313" key="1">
    <source>
        <dbReference type="EMBL" id="CAJ0810687.1"/>
    </source>
</evidence>
<accession>A0ABM9K299</accession>
<evidence type="ECO:0008006" key="3">
    <source>
        <dbReference type="Google" id="ProtNLM"/>
    </source>
</evidence>